<evidence type="ECO:0000256" key="3">
    <source>
        <dbReference type="ARBA" id="ARBA00022729"/>
    </source>
</evidence>
<dbReference type="PANTHER" id="PTHR46847:SF1">
    <property type="entry name" value="D-ALLOSE-BINDING PERIPLASMIC PROTEIN-RELATED"/>
    <property type="match status" value="1"/>
</dbReference>
<feature type="chain" id="PRO_5020926596" evidence="4">
    <location>
        <begin position="19"/>
        <end position="327"/>
    </location>
</feature>
<proteinExistence type="inferred from homology"/>
<dbReference type="GO" id="GO:0030313">
    <property type="term" value="C:cell envelope"/>
    <property type="evidence" value="ECO:0007669"/>
    <property type="project" value="UniProtKB-SubCell"/>
</dbReference>
<evidence type="ECO:0000256" key="2">
    <source>
        <dbReference type="ARBA" id="ARBA00007639"/>
    </source>
</evidence>
<dbReference type="GO" id="GO:0030246">
    <property type="term" value="F:carbohydrate binding"/>
    <property type="evidence" value="ECO:0007669"/>
    <property type="project" value="UniProtKB-ARBA"/>
</dbReference>
<evidence type="ECO:0000256" key="1">
    <source>
        <dbReference type="ARBA" id="ARBA00004196"/>
    </source>
</evidence>
<dbReference type="AlphaFoldDB" id="A0A4Q7YEC2"/>
<feature type="signal peptide" evidence="4">
    <location>
        <begin position="1"/>
        <end position="18"/>
    </location>
</feature>
<dbReference type="EMBL" id="SHKW01000002">
    <property type="protein sequence ID" value="RZU35677.1"/>
    <property type="molecule type" value="Genomic_DNA"/>
</dbReference>
<dbReference type="Pfam" id="PF13407">
    <property type="entry name" value="Peripla_BP_4"/>
    <property type="match status" value="1"/>
</dbReference>
<comment type="subcellular location">
    <subcellularLocation>
        <location evidence="1">Cell envelope</location>
    </subcellularLocation>
</comment>
<keyword evidence="3 4" id="KW-0732">Signal</keyword>
<dbReference type="InterPro" id="IPR028082">
    <property type="entry name" value="Peripla_BP_I"/>
</dbReference>
<dbReference type="PANTHER" id="PTHR46847">
    <property type="entry name" value="D-ALLOSE-BINDING PERIPLASMIC PROTEIN-RELATED"/>
    <property type="match status" value="1"/>
</dbReference>
<name>A0A4Q7YEC2_9BACT</name>
<organism evidence="6 7">
    <name type="scientific">Edaphobacter modestus</name>
    <dbReference type="NCBI Taxonomy" id="388466"/>
    <lineage>
        <taxon>Bacteria</taxon>
        <taxon>Pseudomonadati</taxon>
        <taxon>Acidobacteriota</taxon>
        <taxon>Terriglobia</taxon>
        <taxon>Terriglobales</taxon>
        <taxon>Acidobacteriaceae</taxon>
        <taxon>Edaphobacter</taxon>
    </lineage>
</organism>
<evidence type="ECO:0000313" key="7">
    <source>
        <dbReference type="Proteomes" id="UP000292958"/>
    </source>
</evidence>
<comment type="similarity">
    <text evidence="2">Belongs to the bacterial solute-binding protein 2 family.</text>
</comment>
<evidence type="ECO:0000256" key="4">
    <source>
        <dbReference type="SAM" id="SignalP"/>
    </source>
</evidence>
<dbReference type="InterPro" id="IPR025997">
    <property type="entry name" value="SBP_2_dom"/>
</dbReference>
<gene>
    <name evidence="6" type="ORF">BDD14_5767</name>
</gene>
<protein>
    <submittedName>
        <fullName evidence="6">Monosaccharide ABC transporter substrate-binding protein (CUT2 family)</fullName>
    </submittedName>
</protein>
<comment type="caution">
    <text evidence="6">The sequence shown here is derived from an EMBL/GenBank/DDBJ whole genome shotgun (WGS) entry which is preliminary data.</text>
</comment>
<reference evidence="6 7" key="1">
    <citation type="submission" date="2019-02" db="EMBL/GenBank/DDBJ databases">
        <title>Genomic Encyclopedia of Archaeal and Bacterial Type Strains, Phase II (KMG-II): from individual species to whole genera.</title>
        <authorList>
            <person name="Goeker M."/>
        </authorList>
    </citation>
    <scope>NUCLEOTIDE SEQUENCE [LARGE SCALE GENOMIC DNA]</scope>
    <source>
        <strain evidence="6 7">DSM 18101</strain>
    </source>
</reference>
<evidence type="ECO:0000259" key="5">
    <source>
        <dbReference type="Pfam" id="PF13407"/>
    </source>
</evidence>
<keyword evidence="7" id="KW-1185">Reference proteome</keyword>
<dbReference type="Proteomes" id="UP000292958">
    <property type="component" value="Unassembled WGS sequence"/>
</dbReference>
<sequence>MVRPNAALIVLCSLVCFATSFNSGCRSAPSRMIISVIPGQASESMWVTEHTGVNEAAAKEKVGIYWNGPTEEGDVEQQIVLAERAIRSGNMGLILSPSNPFALNTVIQRSLDSGMSVVIVGTPVSLKPEKRLSFVLNDVEETGKLAARRMGDILNRRGEVLILGFDPLSSRNGDRSSAFEATLNREEPQISVVEKIKGPFSFGQAELAAEKAIKAHPHLSAIFSLTTTATRGAIAAVRTTGTAHQIQIVGCDHNLDLLYLLRQGAVDSLIAQNMRAMGIMAVSSVMAQSRGDQVPPYRYVKPVLLTRENIDDESIQTMLMMDWRFKS</sequence>
<evidence type="ECO:0000313" key="6">
    <source>
        <dbReference type="EMBL" id="RZU35677.1"/>
    </source>
</evidence>
<accession>A0A4Q7YEC2</accession>
<dbReference type="Gene3D" id="3.40.50.2300">
    <property type="match status" value="2"/>
</dbReference>
<dbReference type="SUPFAM" id="SSF53822">
    <property type="entry name" value="Periplasmic binding protein-like I"/>
    <property type="match status" value="1"/>
</dbReference>
<feature type="domain" description="Periplasmic binding protein" evidence="5">
    <location>
        <begin position="34"/>
        <end position="292"/>
    </location>
</feature>